<organism evidence="5 6">
    <name type="scientific">Emcibacter nanhaiensis</name>
    <dbReference type="NCBI Taxonomy" id="1505037"/>
    <lineage>
        <taxon>Bacteria</taxon>
        <taxon>Pseudomonadati</taxon>
        <taxon>Pseudomonadota</taxon>
        <taxon>Alphaproteobacteria</taxon>
        <taxon>Emcibacterales</taxon>
        <taxon>Emcibacteraceae</taxon>
        <taxon>Emcibacter</taxon>
    </lineage>
</organism>
<dbReference type="InterPro" id="IPR002869">
    <property type="entry name" value="Pyrv_flavodox_OxRed_cen"/>
</dbReference>
<dbReference type="PANTHER" id="PTHR32154">
    <property type="entry name" value="PYRUVATE-FLAVODOXIN OXIDOREDUCTASE-RELATED"/>
    <property type="match status" value="1"/>
</dbReference>
<dbReference type="Gene3D" id="3.40.920.10">
    <property type="entry name" value="Pyruvate-ferredoxin oxidoreductase, PFOR, domain III"/>
    <property type="match status" value="1"/>
</dbReference>
<dbReference type="Pfam" id="PF01558">
    <property type="entry name" value="POR"/>
    <property type="match status" value="1"/>
</dbReference>
<dbReference type="NCBIfam" id="TIGR03710">
    <property type="entry name" value="OAFO_sf"/>
    <property type="match status" value="1"/>
</dbReference>
<feature type="domain" description="Pyruvate flavodoxin/ferredoxin oxidoreductase pyrimidine binding" evidence="3">
    <location>
        <begin position="269"/>
        <end position="477"/>
    </location>
</feature>
<dbReference type="InterPro" id="IPR050722">
    <property type="entry name" value="Pyruvate:ferred/Flavod_OxRd"/>
</dbReference>
<evidence type="ECO:0000256" key="1">
    <source>
        <dbReference type="ARBA" id="ARBA00023002"/>
    </source>
</evidence>
<evidence type="ECO:0000259" key="3">
    <source>
        <dbReference type="Pfam" id="PF01855"/>
    </source>
</evidence>
<dbReference type="Pfam" id="PF01855">
    <property type="entry name" value="POR_N"/>
    <property type="match status" value="1"/>
</dbReference>
<accession>A0A501PH13</accession>
<dbReference type="EMBL" id="VFIY01000010">
    <property type="protein sequence ID" value="TPD59750.1"/>
    <property type="molecule type" value="Genomic_DNA"/>
</dbReference>
<comment type="caution">
    <text evidence="5">The sequence shown here is derived from an EMBL/GenBank/DDBJ whole genome shotgun (WGS) entry which is preliminary data.</text>
</comment>
<dbReference type="GO" id="GO:0006979">
    <property type="term" value="P:response to oxidative stress"/>
    <property type="evidence" value="ECO:0007669"/>
    <property type="project" value="TreeGrafter"/>
</dbReference>
<dbReference type="OrthoDB" id="9794954at2"/>
<dbReference type="Pfam" id="PF17147">
    <property type="entry name" value="PFOR_II"/>
    <property type="match status" value="1"/>
</dbReference>
<reference evidence="6" key="1">
    <citation type="submission" date="2019-06" db="EMBL/GenBank/DDBJ databases">
        <title>The complete genome of Emcibacter congregatus ZYLT.</title>
        <authorList>
            <person name="Zhao Z."/>
        </authorList>
    </citation>
    <scope>NUCLEOTIDE SEQUENCE [LARGE SCALE GENOMIC DNA]</scope>
    <source>
        <strain evidence="6">MCCC 1A06723</strain>
    </source>
</reference>
<dbReference type="AlphaFoldDB" id="A0A501PH13"/>
<name>A0A501PH13_9PROT</name>
<dbReference type="Gene3D" id="3.40.50.920">
    <property type="match status" value="1"/>
</dbReference>
<dbReference type="GO" id="GO:0016903">
    <property type="term" value="F:oxidoreductase activity, acting on the aldehyde or oxo group of donors"/>
    <property type="evidence" value="ECO:0007669"/>
    <property type="project" value="InterPro"/>
</dbReference>
<dbReference type="Gene3D" id="3.40.50.970">
    <property type="match status" value="1"/>
</dbReference>
<evidence type="ECO:0000259" key="2">
    <source>
        <dbReference type="Pfam" id="PF01558"/>
    </source>
</evidence>
<dbReference type="InterPro" id="IPR002880">
    <property type="entry name" value="Pyrv_Fd/Flavodoxin_OxRdtase_N"/>
</dbReference>
<dbReference type="CDD" id="cd07034">
    <property type="entry name" value="TPP_PYR_PFOR_IOR-alpha_like"/>
    <property type="match status" value="1"/>
</dbReference>
<sequence>MDGQATAAVGNETLEEMESVVVRFAGDSGDGMQLTGTQFSVATALEGSDLSTFPDFPAEIRAPVGTTFGVSAFQINFGSVEVSTAGDAPDVLVAMNPAALKVNIANLKTGGLILVDESAFNAKNLSKAGYDSNPLEDGSLATYRIEKIDISKMTLEAVKEFGLGNKDALRCKNMWTLGLVLWMFGRKRQPIIDWLNDKFARKPEIAEANIAALNAGHAYGETVEISGNIRQFHIGKYHEEPGEYRTVNGNQALSWGLLAGSQLADLQLVLGSYPITPASPLLHTLSGLKDFGVITFQAEDEIAAVCGAIGASFAGGLGMTSSSGPGIALKTEAIGLAISTELPLVIVDIQRAGPSTGMPTKTEQSDLFQAVWGRNGDAPLVVISTSSSADCFDVGVEAVRLATKYMTPVMVLSDGYIANAAEPWKIPDVDKLEPFPVKFHTEKEGFHPFLRDPETLARVWAKPGTEGLMHRIGGIEKSYDSGHISYDPENHQKMTDVRRDKIANIANDIPEQDVTTGVEGGKLAVVGWGSTRGAIHQAVNKARKEGYDVSHIHIRNIWPLPRNLEELLNSYDHVIVAEMNAGQMNALLRSQYLLETTSLTKVTGQPFKIAEIEDAIHSALGEVK</sequence>
<dbReference type="RefSeq" id="WP_139940722.1">
    <property type="nucleotide sequence ID" value="NZ_JBHSYP010000006.1"/>
</dbReference>
<dbReference type="InterPro" id="IPR022367">
    <property type="entry name" value="2-oxoacid/accept_OxRdtase_asu"/>
</dbReference>
<dbReference type="FunFam" id="3.40.50.970:FF:000022">
    <property type="entry name" value="2-oxoglutarate ferredoxin oxidoreductase alpha subunit"/>
    <property type="match status" value="1"/>
</dbReference>
<dbReference type="Proteomes" id="UP000319148">
    <property type="component" value="Unassembled WGS sequence"/>
</dbReference>
<keyword evidence="1" id="KW-0560">Oxidoreductase</keyword>
<dbReference type="PANTHER" id="PTHR32154:SF20">
    <property type="entry name" value="2-OXOGLUTARATE OXIDOREDUCTASE SUBUNIT KORA"/>
    <property type="match status" value="1"/>
</dbReference>
<evidence type="ECO:0000259" key="4">
    <source>
        <dbReference type="Pfam" id="PF17147"/>
    </source>
</evidence>
<dbReference type="SUPFAM" id="SSF52922">
    <property type="entry name" value="TK C-terminal domain-like"/>
    <property type="match status" value="1"/>
</dbReference>
<dbReference type="InterPro" id="IPR033412">
    <property type="entry name" value="PFOR_II"/>
</dbReference>
<evidence type="ECO:0000313" key="5">
    <source>
        <dbReference type="EMBL" id="TPD59750.1"/>
    </source>
</evidence>
<keyword evidence="6" id="KW-1185">Reference proteome</keyword>
<evidence type="ECO:0000313" key="6">
    <source>
        <dbReference type="Proteomes" id="UP000319148"/>
    </source>
</evidence>
<dbReference type="SUPFAM" id="SSF53323">
    <property type="entry name" value="Pyruvate-ferredoxin oxidoreductase, PFOR, domain III"/>
    <property type="match status" value="1"/>
</dbReference>
<gene>
    <name evidence="5" type="ORF">FIV46_09670</name>
</gene>
<dbReference type="InterPro" id="IPR029061">
    <property type="entry name" value="THDP-binding"/>
</dbReference>
<protein>
    <submittedName>
        <fullName evidence="5">2-oxoacid:acceptor oxidoreductase subunit alpha</fullName>
    </submittedName>
</protein>
<dbReference type="InterPro" id="IPR009014">
    <property type="entry name" value="Transketo_C/PFOR_II"/>
</dbReference>
<dbReference type="InterPro" id="IPR019752">
    <property type="entry name" value="Pyrv/ketoisovalerate_OxRed_cat"/>
</dbReference>
<proteinExistence type="predicted"/>
<feature type="domain" description="Pyruvate/ketoisovalerate oxidoreductase catalytic" evidence="2">
    <location>
        <begin position="29"/>
        <end position="217"/>
    </location>
</feature>
<dbReference type="SUPFAM" id="SSF52518">
    <property type="entry name" value="Thiamin diphosphate-binding fold (THDP-binding)"/>
    <property type="match status" value="1"/>
</dbReference>
<feature type="domain" description="Pyruvate:ferredoxin oxidoreductase core" evidence="4">
    <location>
        <begin position="523"/>
        <end position="586"/>
    </location>
</feature>